<dbReference type="GO" id="GO:0016491">
    <property type="term" value="F:oxidoreductase activity"/>
    <property type="evidence" value="ECO:0007669"/>
    <property type="project" value="UniProtKB-KW"/>
</dbReference>
<dbReference type="Gene3D" id="3.30.465.10">
    <property type="match status" value="1"/>
</dbReference>
<dbReference type="SMART" id="SM01092">
    <property type="entry name" value="CO_deh_flav_C"/>
    <property type="match status" value="1"/>
</dbReference>
<organism evidence="5 6">
    <name type="scientific">Brevibacillus panacihumi</name>
    <dbReference type="NCBI Taxonomy" id="497735"/>
    <lineage>
        <taxon>Bacteria</taxon>
        <taxon>Bacillati</taxon>
        <taxon>Bacillota</taxon>
        <taxon>Bacilli</taxon>
        <taxon>Bacillales</taxon>
        <taxon>Paenibacillaceae</taxon>
        <taxon>Brevibacillus</taxon>
    </lineage>
</organism>
<dbReference type="Gene3D" id="3.30.43.10">
    <property type="entry name" value="Uridine Diphospho-n-acetylenolpyruvylglucosamine Reductase, domain 2"/>
    <property type="match status" value="1"/>
</dbReference>
<dbReference type="InterPro" id="IPR016167">
    <property type="entry name" value="FAD-bd_PCMH_sub1"/>
</dbReference>
<dbReference type="InterPro" id="IPR016169">
    <property type="entry name" value="FAD-bd_PCMH_sub2"/>
</dbReference>
<dbReference type="InterPro" id="IPR036318">
    <property type="entry name" value="FAD-bd_PCMH-like_sf"/>
</dbReference>
<evidence type="ECO:0000313" key="6">
    <source>
        <dbReference type="Proteomes" id="UP000281915"/>
    </source>
</evidence>
<dbReference type="Proteomes" id="UP000281915">
    <property type="component" value="Unassembled WGS sequence"/>
</dbReference>
<dbReference type="InterPro" id="IPR036683">
    <property type="entry name" value="CO_DH_flav_C_dom_sf"/>
</dbReference>
<dbReference type="Gene3D" id="3.30.390.50">
    <property type="entry name" value="CO dehydrogenase flavoprotein, C-terminal domain"/>
    <property type="match status" value="1"/>
</dbReference>
<evidence type="ECO:0000256" key="2">
    <source>
        <dbReference type="ARBA" id="ARBA00022827"/>
    </source>
</evidence>
<dbReference type="Pfam" id="PF00941">
    <property type="entry name" value="FAD_binding_5"/>
    <property type="match status" value="1"/>
</dbReference>
<sequence>MKPAAFDYLRPSTVEEACQYLQEYGEEGKLIAGGQSLVPILNMRLSTPECLIDISGLEELKYIREEGDWLHIGALTRQRDVERSALVREKTPLLAEALPYIGHMQTRNRGTFGGSLVHADPTAEIPLSLLALQAAVVIQSAEETREVNVEDFFITYLTTDLMPNEMLREVKIPTGSIPKGYSFQEYSRKHGDFALVAAACVLDVDEQERIASVRLTLGGVDAVPVLAREVEGLILGEKLTDSLLLEAGRAAAADIDPEGDLHASREYRLHLAEVFAARVLETAYHRAVLGKGSAT</sequence>
<dbReference type="EMBL" id="RHHT01000029">
    <property type="protein sequence ID" value="RNB77605.1"/>
    <property type="molecule type" value="Genomic_DNA"/>
</dbReference>
<dbReference type="InterPro" id="IPR002346">
    <property type="entry name" value="Mopterin_DH_FAD-bd"/>
</dbReference>
<dbReference type="GO" id="GO:0071949">
    <property type="term" value="F:FAD binding"/>
    <property type="evidence" value="ECO:0007669"/>
    <property type="project" value="InterPro"/>
</dbReference>
<dbReference type="PANTHER" id="PTHR42659:SF2">
    <property type="entry name" value="XANTHINE DEHYDROGENASE SUBUNIT C-RELATED"/>
    <property type="match status" value="1"/>
</dbReference>
<proteinExistence type="predicted"/>
<gene>
    <name evidence="5" type="ORF">EDM58_14055</name>
</gene>
<feature type="domain" description="FAD-binding PCMH-type" evidence="4">
    <location>
        <begin position="1"/>
        <end position="177"/>
    </location>
</feature>
<dbReference type="PROSITE" id="PS51387">
    <property type="entry name" value="FAD_PCMH"/>
    <property type="match status" value="1"/>
</dbReference>
<keyword evidence="1" id="KW-0285">Flavoprotein</keyword>
<evidence type="ECO:0000256" key="3">
    <source>
        <dbReference type="ARBA" id="ARBA00023002"/>
    </source>
</evidence>
<dbReference type="AlphaFoldDB" id="A0A3M8CRY5"/>
<name>A0A3M8CRY5_9BACL</name>
<keyword evidence="2" id="KW-0274">FAD</keyword>
<dbReference type="Pfam" id="PF03450">
    <property type="entry name" value="CO_deh_flav_C"/>
    <property type="match status" value="1"/>
</dbReference>
<evidence type="ECO:0000313" key="5">
    <source>
        <dbReference type="EMBL" id="RNB77605.1"/>
    </source>
</evidence>
<reference evidence="5 6" key="1">
    <citation type="submission" date="2018-10" db="EMBL/GenBank/DDBJ databases">
        <title>Phylogenomics of Brevibacillus.</title>
        <authorList>
            <person name="Dunlap C."/>
        </authorList>
    </citation>
    <scope>NUCLEOTIDE SEQUENCE [LARGE SCALE GENOMIC DNA]</scope>
    <source>
        <strain evidence="5 6">JCM 15085</strain>
    </source>
</reference>
<dbReference type="PANTHER" id="PTHR42659">
    <property type="entry name" value="XANTHINE DEHYDROGENASE SUBUNIT C-RELATED"/>
    <property type="match status" value="1"/>
</dbReference>
<keyword evidence="3" id="KW-0560">Oxidoreductase</keyword>
<dbReference type="SUPFAM" id="SSF56176">
    <property type="entry name" value="FAD-binding/transporter-associated domain-like"/>
    <property type="match status" value="1"/>
</dbReference>
<accession>A0A3M8CRY5</accession>
<protein>
    <submittedName>
        <fullName evidence="5">Xanthine dehydrogenase family protein subunit M</fullName>
    </submittedName>
</protein>
<evidence type="ECO:0000256" key="1">
    <source>
        <dbReference type="ARBA" id="ARBA00022630"/>
    </source>
</evidence>
<dbReference type="InterPro" id="IPR005107">
    <property type="entry name" value="CO_DH_flav_C"/>
</dbReference>
<evidence type="ECO:0000259" key="4">
    <source>
        <dbReference type="PROSITE" id="PS51387"/>
    </source>
</evidence>
<dbReference type="RefSeq" id="WP_122913877.1">
    <property type="nucleotide sequence ID" value="NZ_RHHT01000029.1"/>
</dbReference>
<dbReference type="InterPro" id="IPR016166">
    <property type="entry name" value="FAD-bd_PCMH"/>
</dbReference>
<dbReference type="InterPro" id="IPR051312">
    <property type="entry name" value="Diverse_Substr_Oxidored"/>
</dbReference>
<comment type="caution">
    <text evidence="5">The sequence shown here is derived from an EMBL/GenBank/DDBJ whole genome shotgun (WGS) entry which is preliminary data.</text>
</comment>
<dbReference type="SUPFAM" id="SSF55447">
    <property type="entry name" value="CO dehydrogenase flavoprotein C-terminal domain-like"/>
    <property type="match status" value="1"/>
</dbReference>